<keyword evidence="2" id="KW-1185">Reference proteome</keyword>
<evidence type="ECO:0000313" key="1">
    <source>
        <dbReference type="EMBL" id="KAJ8460553.1"/>
    </source>
</evidence>
<dbReference type="AlphaFoldDB" id="A0AAV8PUD7"/>
<sequence>MAENLQWETETATPRRPLWIEDRSLRRDEVGLRRGCTVSDEFPGGRLAGKKSDPVLASNSALRVLQQLRVLRLVFLDKRKILNFRGLLWRFDDEILEDVMI</sequence>
<proteinExistence type="predicted"/>
<dbReference type="Proteomes" id="UP001222027">
    <property type="component" value="Unassembled WGS sequence"/>
</dbReference>
<reference evidence="1 2" key="1">
    <citation type="submission" date="2022-12" db="EMBL/GenBank/DDBJ databases">
        <title>Chromosome-scale assembly of the Ensete ventricosum genome.</title>
        <authorList>
            <person name="Dussert Y."/>
            <person name="Stocks J."/>
            <person name="Wendawek A."/>
            <person name="Woldeyes F."/>
            <person name="Nichols R.A."/>
            <person name="Borrell J.S."/>
        </authorList>
    </citation>
    <scope>NUCLEOTIDE SEQUENCE [LARGE SCALE GENOMIC DNA]</scope>
    <source>
        <strain evidence="2">cv. Maze</strain>
        <tissue evidence="1">Seeds</tissue>
    </source>
</reference>
<dbReference type="EMBL" id="JAQQAF010000009">
    <property type="protein sequence ID" value="KAJ8460553.1"/>
    <property type="molecule type" value="Genomic_DNA"/>
</dbReference>
<protein>
    <submittedName>
        <fullName evidence="1">Uncharacterized protein</fullName>
    </submittedName>
</protein>
<evidence type="ECO:0000313" key="2">
    <source>
        <dbReference type="Proteomes" id="UP001222027"/>
    </source>
</evidence>
<gene>
    <name evidence="1" type="ORF">OPV22_033479</name>
</gene>
<comment type="caution">
    <text evidence="1">The sequence shown here is derived from an EMBL/GenBank/DDBJ whole genome shotgun (WGS) entry which is preliminary data.</text>
</comment>
<name>A0AAV8PUD7_ENSVE</name>
<accession>A0AAV8PUD7</accession>
<organism evidence="1 2">
    <name type="scientific">Ensete ventricosum</name>
    <name type="common">Abyssinian banana</name>
    <name type="synonym">Musa ensete</name>
    <dbReference type="NCBI Taxonomy" id="4639"/>
    <lineage>
        <taxon>Eukaryota</taxon>
        <taxon>Viridiplantae</taxon>
        <taxon>Streptophyta</taxon>
        <taxon>Embryophyta</taxon>
        <taxon>Tracheophyta</taxon>
        <taxon>Spermatophyta</taxon>
        <taxon>Magnoliopsida</taxon>
        <taxon>Liliopsida</taxon>
        <taxon>Zingiberales</taxon>
        <taxon>Musaceae</taxon>
        <taxon>Ensete</taxon>
    </lineage>
</organism>